<evidence type="ECO:0000313" key="2">
    <source>
        <dbReference type="EMBL" id="PKU92926.1"/>
    </source>
</evidence>
<dbReference type="EMBL" id="PCGY01000011">
    <property type="protein sequence ID" value="PKU92926.1"/>
    <property type="molecule type" value="Genomic_DNA"/>
</dbReference>
<proteinExistence type="predicted"/>
<dbReference type="InterPro" id="IPR014942">
    <property type="entry name" value="AbiEii"/>
</dbReference>
<dbReference type="GO" id="GO:0016740">
    <property type="term" value="F:transferase activity"/>
    <property type="evidence" value="ECO:0007669"/>
    <property type="project" value="UniProtKB-KW"/>
</dbReference>
<evidence type="ECO:0000256" key="1">
    <source>
        <dbReference type="SAM" id="MobiDB-lite"/>
    </source>
</evidence>
<feature type="compositionally biased region" description="Polar residues" evidence="1">
    <location>
        <begin position="290"/>
        <end position="299"/>
    </location>
</feature>
<evidence type="ECO:0000313" key="3">
    <source>
        <dbReference type="Proteomes" id="UP000233727"/>
    </source>
</evidence>
<dbReference type="Pfam" id="PF08843">
    <property type="entry name" value="AbiEii"/>
    <property type="match status" value="1"/>
</dbReference>
<protein>
    <submittedName>
        <fullName evidence="2">Nucleotidyltransferase</fullName>
    </submittedName>
</protein>
<dbReference type="RefSeq" id="WP_101455039.1">
    <property type="nucleotide sequence ID" value="NZ_PCGY01000011.1"/>
</dbReference>
<reference evidence="2 3" key="1">
    <citation type="submission" date="2017-10" db="EMBL/GenBank/DDBJ databases">
        <title>Bifidobacterium genomics.</title>
        <authorList>
            <person name="Lugli G.A."/>
            <person name="Milani C."/>
            <person name="Mancabelli L."/>
        </authorList>
    </citation>
    <scope>NUCLEOTIDE SEQUENCE [LARGE SCALE GENOMIC DNA]</scope>
    <source>
        <strain evidence="2 3">1542B</strain>
    </source>
</reference>
<dbReference type="Gene3D" id="3.10.450.620">
    <property type="entry name" value="JHP933, nucleotidyltransferase-like core domain"/>
    <property type="match status" value="1"/>
</dbReference>
<organism evidence="2 3">
    <name type="scientific">Bifidobacterium thermophilum</name>
    <dbReference type="NCBI Taxonomy" id="33905"/>
    <lineage>
        <taxon>Bacteria</taxon>
        <taxon>Bacillati</taxon>
        <taxon>Actinomycetota</taxon>
        <taxon>Actinomycetes</taxon>
        <taxon>Bifidobacteriales</taxon>
        <taxon>Bifidobacteriaceae</taxon>
        <taxon>Bifidobacterium</taxon>
    </lineage>
</organism>
<feature type="region of interest" description="Disordered" evidence="1">
    <location>
        <begin position="286"/>
        <end position="330"/>
    </location>
</feature>
<feature type="compositionally biased region" description="Pro residues" evidence="1">
    <location>
        <begin position="306"/>
        <end position="318"/>
    </location>
</feature>
<dbReference type="AlphaFoldDB" id="A0A2N3QMK5"/>
<name>A0A2N3QMK5_9BIFI</name>
<comment type="caution">
    <text evidence="2">The sequence shown here is derived from an EMBL/GenBank/DDBJ whole genome shotgun (WGS) entry which is preliminary data.</text>
</comment>
<gene>
    <name evidence="2" type="ORF">CQR47_0776</name>
</gene>
<dbReference type="Proteomes" id="UP000233727">
    <property type="component" value="Unassembled WGS sequence"/>
</dbReference>
<accession>A0A2N3QMK5</accession>
<sequence>MMNGIDALHSYAIRLAQEQASPGMVMTIEKELLHYSILDAMDEAGLLDHLVFQGGTSLRLCYGAERYSEDLDFSGGRGFDRTGLDRLKDCVEHAVGDRYDVTVDVKEPRTAAGLVSAWTVIVDTTPRRKDIPRQRIKIEVASIDAHDPVVRPLMVNYAELGGFSDVMLMVESREEILADKIESFVCSSHIRYRDLWDLAWLSRQPGIRQDKVDALRRMKALDYGELDRYAQRYPLVQDRLTDAFESDGFAREMERFLPAARIARTIERPLWMHGTRELLAGLFASHTPELPTTGSHRGSPTTDDAPPLPMPDPTPPSLEPNAPAPGMGMA</sequence>
<keyword evidence="2" id="KW-0808">Transferase</keyword>